<reference evidence="2" key="1">
    <citation type="journal article" date="2020" name="bioRxiv">
        <title>Comparative genomics of Chlamydomonas.</title>
        <authorList>
            <person name="Craig R.J."/>
            <person name="Hasan A.R."/>
            <person name="Ness R.W."/>
            <person name="Keightley P.D."/>
        </authorList>
    </citation>
    <scope>NUCLEOTIDE SEQUENCE</scope>
    <source>
        <strain evidence="2">CCAP 11/70</strain>
    </source>
</reference>
<organism evidence="2 3">
    <name type="scientific">Edaphochlamys debaryana</name>
    <dbReference type="NCBI Taxonomy" id="47281"/>
    <lineage>
        <taxon>Eukaryota</taxon>
        <taxon>Viridiplantae</taxon>
        <taxon>Chlorophyta</taxon>
        <taxon>core chlorophytes</taxon>
        <taxon>Chlorophyceae</taxon>
        <taxon>CS clade</taxon>
        <taxon>Chlamydomonadales</taxon>
        <taxon>Chlamydomonadales incertae sedis</taxon>
        <taxon>Edaphochlamys</taxon>
    </lineage>
</organism>
<dbReference type="EMBL" id="JAEHOE010000321">
    <property type="protein sequence ID" value="KAG2481946.1"/>
    <property type="molecule type" value="Genomic_DNA"/>
</dbReference>
<sequence length="164" mass="17784">MSIFRDRRLFSAAADKGSARPSPQTRDPSTQAVKAVARQPAASGQGPASTAGAPGSSGDGGSPRPFYAGLRSRYPDADAIPEALVQRLRNSLFGRPVRPREATGRRALARPLQGAQLADYYFLPPREVPGFHSEEREYELSKALNRRHKKEAGGEEEGGKKKKK</sequence>
<feature type="compositionally biased region" description="Polar residues" evidence="1">
    <location>
        <begin position="21"/>
        <end position="32"/>
    </location>
</feature>
<protein>
    <submittedName>
        <fullName evidence="2">Uncharacterized protein</fullName>
    </submittedName>
</protein>
<keyword evidence="3" id="KW-1185">Reference proteome</keyword>
<evidence type="ECO:0000256" key="1">
    <source>
        <dbReference type="SAM" id="MobiDB-lite"/>
    </source>
</evidence>
<evidence type="ECO:0000313" key="3">
    <source>
        <dbReference type="Proteomes" id="UP000612055"/>
    </source>
</evidence>
<dbReference type="InterPro" id="IPR013219">
    <property type="entry name" value="Ribosomal_mS33"/>
</dbReference>
<feature type="compositionally biased region" description="Basic and acidic residues" evidence="1">
    <location>
        <begin position="151"/>
        <end position="164"/>
    </location>
</feature>
<feature type="compositionally biased region" description="Low complexity" evidence="1">
    <location>
        <begin position="40"/>
        <end position="54"/>
    </location>
</feature>
<feature type="region of interest" description="Disordered" evidence="1">
    <location>
        <begin position="134"/>
        <end position="164"/>
    </location>
</feature>
<gene>
    <name evidence="2" type="ORF">HYH03_019100</name>
</gene>
<proteinExistence type="predicted"/>
<feature type="region of interest" description="Disordered" evidence="1">
    <location>
        <begin position="1"/>
        <end position="73"/>
    </location>
</feature>
<dbReference type="OrthoDB" id="536602at2759"/>
<evidence type="ECO:0000313" key="2">
    <source>
        <dbReference type="EMBL" id="KAG2481946.1"/>
    </source>
</evidence>
<comment type="caution">
    <text evidence="2">The sequence shown here is derived from an EMBL/GenBank/DDBJ whole genome shotgun (WGS) entry which is preliminary data.</text>
</comment>
<accession>A0A836BMB6</accession>
<dbReference type="AlphaFoldDB" id="A0A836BMB6"/>
<dbReference type="Proteomes" id="UP000612055">
    <property type="component" value="Unassembled WGS sequence"/>
</dbReference>
<dbReference type="Pfam" id="PF08293">
    <property type="entry name" value="MRP-S33"/>
    <property type="match status" value="1"/>
</dbReference>
<name>A0A836BMB6_9CHLO</name>